<gene>
    <name evidence="2" type="ORF">GCM10011333_20590</name>
</gene>
<accession>A0A8J2XIQ1</accession>
<name>A0A8J2XIQ1_9MICO</name>
<evidence type="ECO:0000313" key="3">
    <source>
        <dbReference type="Proteomes" id="UP000616114"/>
    </source>
</evidence>
<dbReference type="SUPFAM" id="SSF159234">
    <property type="entry name" value="FomD-like"/>
    <property type="match status" value="1"/>
</dbReference>
<comment type="caution">
    <text evidence="2">The sequence shown here is derived from an EMBL/GenBank/DDBJ whole genome shotgun (WGS) entry which is preliminary data.</text>
</comment>
<dbReference type="Gene3D" id="2.40.380.10">
    <property type="entry name" value="FomD-like"/>
    <property type="match status" value="1"/>
</dbReference>
<keyword evidence="3" id="KW-1185">Reference proteome</keyword>
<proteinExistence type="predicted"/>
<dbReference type="InterPro" id="IPR007295">
    <property type="entry name" value="DUF402"/>
</dbReference>
<dbReference type="Pfam" id="PF04167">
    <property type="entry name" value="DUF402"/>
    <property type="match status" value="1"/>
</dbReference>
<protein>
    <recommendedName>
        <fullName evidence="1">DUF402 domain-containing protein</fullName>
    </recommendedName>
</protein>
<dbReference type="Proteomes" id="UP000616114">
    <property type="component" value="Unassembled WGS sequence"/>
</dbReference>
<evidence type="ECO:0000259" key="1">
    <source>
        <dbReference type="Pfam" id="PF04167"/>
    </source>
</evidence>
<dbReference type="AlphaFoldDB" id="A0A8J2XIQ1"/>
<feature type="domain" description="DUF402" evidence="1">
    <location>
        <begin position="58"/>
        <end position="178"/>
    </location>
</feature>
<reference evidence="2" key="2">
    <citation type="submission" date="2020-09" db="EMBL/GenBank/DDBJ databases">
        <authorList>
            <person name="Sun Q."/>
            <person name="Zhou Y."/>
        </authorList>
    </citation>
    <scope>NUCLEOTIDE SEQUENCE</scope>
    <source>
        <strain evidence="2">CGMCC 1.12785</strain>
    </source>
</reference>
<reference evidence="2" key="1">
    <citation type="journal article" date="2014" name="Int. J. Syst. Evol. Microbiol.">
        <title>Complete genome sequence of Corynebacterium casei LMG S-19264T (=DSM 44701T), isolated from a smear-ripened cheese.</title>
        <authorList>
            <consortium name="US DOE Joint Genome Institute (JGI-PGF)"/>
            <person name="Walter F."/>
            <person name="Albersmeier A."/>
            <person name="Kalinowski J."/>
            <person name="Ruckert C."/>
        </authorList>
    </citation>
    <scope>NUCLEOTIDE SEQUENCE</scope>
    <source>
        <strain evidence="2">CGMCC 1.12785</strain>
    </source>
</reference>
<dbReference type="InterPro" id="IPR035930">
    <property type="entry name" value="FomD-like_sf"/>
</dbReference>
<dbReference type="RefSeq" id="WP_188550802.1">
    <property type="nucleotide sequence ID" value="NZ_BMFY01000008.1"/>
</dbReference>
<sequence length="207" mass="23238">MAPGTPSPARVEFRKFDGSPHWAFDCLHLGQDSHGEWFGAPPGTIAHRPGGREKSARTVEWDRPVLFLAPPEAWWTLTFNLDSSPPLLSSVPRLGELYGDVGTPIELSRQHADGESGGRLLVRLIDLDLDIRRKPGEEPYVDDEDEFAARQESMHYPEHIVHGARAGAHELFAIVAANDEPIRSRYLRWAKLLISSSRPRRPRTAPR</sequence>
<organism evidence="2 3">
    <name type="scientific">Sediminivirga luteola</name>
    <dbReference type="NCBI Taxonomy" id="1774748"/>
    <lineage>
        <taxon>Bacteria</taxon>
        <taxon>Bacillati</taxon>
        <taxon>Actinomycetota</taxon>
        <taxon>Actinomycetes</taxon>
        <taxon>Micrococcales</taxon>
        <taxon>Brevibacteriaceae</taxon>
        <taxon>Sediminivirga</taxon>
    </lineage>
</organism>
<dbReference type="EMBL" id="BMFY01000008">
    <property type="protein sequence ID" value="GGA17368.1"/>
    <property type="molecule type" value="Genomic_DNA"/>
</dbReference>
<evidence type="ECO:0000313" key="2">
    <source>
        <dbReference type="EMBL" id="GGA17368.1"/>
    </source>
</evidence>